<comment type="subcellular location">
    <subcellularLocation>
        <location evidence="1">Cell membrane</location>
        <topology evidence="1">Peripheral membrane protein</topology>
    </subcellularLocation>
</comment>
<dbReference type="InterPro" id="IPR017871">
    <property type="entry name" value="ABC_transporter-like_CS"/>
</dbReference>
<reference evidence="12 13" key="1">
    <citation type="submission" date="2018-10" db="EMBL/GenBank/DDBJ databases">
        <title>Comparative Genomics Analysis of the Streptococcus dysgalactiae subspecies dysgalactiae.</title>
        <authorList>
            <person name="Koh T.H."/>
            <person name="Abdul Rahman N."/>
            <person name="Sessions O.M."/>
        </authorList>
    </citation>
    <scope>NUCLEOTIDE SEQUENCE [LARGE SCALE GENOMIC DNA]</scope>
    <source>
        <strain evidence="12 13">DB60705-15</strain>
    </source>
</reference>
<dbReference type="PROSITE" id="PS00211">
    <property type="entry name" value="ABC_TRANSPORTER_1"/>
    <property type="match status" value="2"/>
</dbReference>
<keyword evidence="4" id="KW-1003">Cell membrane</keyword>
<dbReference type="PANTHER" id="PTHR43553">
    <property type="entry name" value="HEAVY METAL TRANSPORTER"/>
    <property type="match status" value="1"/>
</dbReference>
<dbReference type="GO" id="GO:0042626">
    <property type="term" value="F:ATPase-coupled transmembrane transporter activity"/>
    <property type="evidence" value="ECO:0007669"/>
    <property type="project" value="TreeGrafter"/>
</dbReference>
<dbReference type="SUPFAM" id="SSF52540">
    <property type="entry name" value="P-loop containing nucleoside triphosphate hydrolases"/>
    <property type="match status" value="2"/>
</dbReference>
<evidence type="ECO:0000256" key="8">
    <source>
        <dbReference type="ARBA" id="ARBA00022967"/>
    </source>
</evidence>
<dbReference type="Pfam" id="PF00005">
    <property type="entry name" value="ABC_tran"/>
    <property type="match status" value="2"/>
</dbReference>
<evidence type="ECO:0000313" key="12">
    <source>
        <dbReference type="EMBL" id="QGH02675.1"/>
    </source>
</evidence>
<keyword evidence="5" id="KW-0677">Repeat</keyword>
<dbReference type="InterPro" id="IPR015856">
    <property type="entry name" value="ABC_transpr_CbiO/EcfA_su"/>
</dbReference>
<dbReference type="Gene3D" id="3.40.50.300">
    <property type="entry name" value="P-loop containing nucleotide triphosphate hydrolases"/>
    <property type="match status" value="2"/>
</dbReference>
<evidence type="ECO:0000259" key="11">
    <source>
        <dbReference type="PROSITE" id="PS50893"/>
    </source>
</evidence>
<name>A0A9X7S8G0_STRDY</name>
<evidence type="ECO:0000256" key="7">
    <source>
        <dbReference type="ARBA" id="ARBA00022840"/>
    </source>
</evidence>
<dbReference type="PANTHER" id="PTHR43553:SF23">
    <property type="entry name" value="ABC TRANSPORTER ATP-BINDING COMPONENT"/>
    <property type="match status" value="1"/>
</dbReference>
<dbReference type="InterPro" id="IPR003593">
    <property type="entry name" value="AAA+_ATPase"/>
</dbReference>
<dbReference type="EMBL" id="CP033165">
    <property type="protein sequence ID" value="QGH02675.1"/>
    <property type="molecule type" value="Genomic_DNA"/>
</dbReference>
<dbReference type="Proteomes" id="UP000347383">
    <property type="component" value="Chromosome"/>
</dbReference>
<protein>
    <submittedName>
        <fullName evidence="12">ATP-binding cassette domain-containing protein</fullName>
    </submittedName>
</protein>
<dbReference type="GO" id="GO:0005524">
    <property type="term" value="F:ATP binding"/>
    <property type="evidence" value="ECO:0007669"/>
    <property type="project" value="UniProtKB-KW"/>
</dbReference>
<dbReference type="PROSITE" id="PS50893">
    <property type="entry name" value="ABC_TRANSPORTER_2"/>
    <property type="match status" value="2"/>
</dbReference>
<evidence type="ECO:0000256" key="3">
    <source>
        <dbReference type="ARBA" id="ARBA00022448"/>
    </source>
</evidence>
<keyword evidence="6" id="KW-0547">Nucleotide-binding</keyword>
<evidence type="ECO:0000313" key="13">
    <source>
        <dbReference type="Proteomes" id="UP000347383"/>
    </source>
</evidence>
<keyword evidence="3" id="KW-0813">Transport</keyword>
<evidence type="ECO:0000256" key="9">
    <source>
        <dbReference type="ARBA" id="ARBA00023136"/>
    </source>
</evidence>
<organism evidence="12 13">
    <name type="scientific">Streptococcus dysgalactiae subsp. dysgalactiae</name>
    <dbReference type="NCBI Taxonomy" id="99822"/>
    <lineage>
        <taxon>Bacteria</taxon>
        <taxon>Bacillati</taxon>
        <taxon>Bacillota</taxon>
        <taxon>Bacilli</taxon>
        <taxon>Lactobacillales</taxon>
        <taxon>Streptococcaceae</taxon>
        <taxon>Streptococcus</taxon>
    </lineage>
</organism>
<dbReference type="GO" id="GO:0016887">
    <property type="term" value="F:ATP hydrolysis activity"/>
    <property type="evidence" value="ECO:0007669"/>
    <property type="project" value="InterPro"/>
</dbReference>
<evidence type="ECO:0000256" key="2">
    <source>
        <dbReference type="ARBA" id="ARBA00005417"/>
    </source>
</evidence>
<comment type="similarity">
    <text evidence="2">Belongs to the ABC transporter superfamily.</text>
</comment>
<dbReference type="InterPro" id="IPR027417">
    <property type="entry name" value="P-loop_NTPase"/>
</dbReference>
<evidence type="ECO:0000256" key="1">
    <source>
        <dbReference type="ARBA" id="ARBA00004202"/>
    </source>
</evidence>
<feature type="domain" description="ABC transporter" evidence="11">
    <location>
        <begin position="29"/>
        <end position="268"/>
    </location>
</feature>
<feature type="domain" description="ABC transporter" evidence="11">
    <location>
        <begin position="295"/>
        <end position="491"/>
    </location>
</feature>
<dbReference type="GO" id="GO:0043190">
    <property type="term" value="C:ATP-binding cassette (ABC) transporter complex"/>
    <property type="evidence" value="ECO:0007669"/>
    <property type="project" value="TreeGrafter"/>
</dbReference>
<evidence type="ECO:0000256" key="10">
    <source>
        <dbReference type="ARBA" id="ARBA00025157"/>
    </source>
</evidence>
<keyword evidence="7 12" id="KW-0067">ATP-binding</keyword>
<evidence type="ECO:0000256" key="6">
    <source>
        <dbReference type="ARBA" id="ARBA00022741"/>
    </source>
</evidence>
<evidence type="ECO:0000256" key="5">
    <source>
        <dbReference type="ARBA" id="ARBA00022737"/>
    </source>
</evidence>
<keyword evidence="8" id="KW-1278">Translocase</keyword>
<evidence type="ECO:0000256" key="4">
    <source>
        <dbReference type="ARBA" id="ARBA00022475"/>
    </source>
</evidence>
<accession>A0A9X7S8G0</accession>
<keyword evidence="9" id="KW-0472">Membrane</keyword>
<dbReference type="InterPro" id="IPR003439">
    <property type="entry name" value="ABC_transporter-like_ATP-bd"/>
</dbReference>
<dbReference type="SMART" id="SM00382">
    <property type="entry name" value="AAA"/>
    <property type="match status" value="2"/>
</dbReference>
<gene>
    <name evidence="12" type="ORF">EA457_09105</name>
</gene>
<comment type="function">
    <text evidence="10">Probably part of an ABC transporter complex. Responsible for energy coupling to the transport system.</text>
</comment>
<sequence>MLYLTPNMARLGGTILDYHHHHHHGLPIITAKNLKFAYQQSDKVACQVSHQEVTSGQLIVLCGQSGSGKSTFLKLLNGLIPDYYTGALQGSLKVADCQTGRDSVETFSRSVASVFQNPASQFFYREVQHELVFPCENQGLDPNLIMERLKTLGQDFDVQDVLTRDMFHLSGGQKQRVAIATAIMQGTEIMVFDEPTANLDQAGIEAVKTYLCQLKAAGKTIIVAEHRLHYLMDLADVYFYFSQGRLTKTLTSEELLALSDRDCQAMGLRSLDLSDVIPVLIEKSSSQHYSDKDDLCIHNLTVRAGSKRLRQIDKLSFAAGKISGITGPNGLGKSQLVAYLAGVLEDPNAQIRFQHQVLTAKERLAKTSLVLQDVSLQLFAESVLKEVNLGHDKHPMTEAVLEQLALTHLVDRHPASLSGGEQQRVMIAASLLSDKEIFIFDEPSSGLDVLQMHALAKLLKELKSQNKVVIVISHDEELLSLVCDSIYQLTP</sequence>
<dbReference type="InterPro" id="IPR050095">
    <property type="entry name" value="ECF_ABC_transporter_ATP-bd"/>
</dbReference>
<dbReference type="AlphaFoldDB" id="A0A9X7S8G0"/>
<proteinExistence type="inferred from homology"/>
<dbReference type="CDD" id="cd03225">
    <property type="entry name" value="ABC_cobalt_CbiO_domain1"/>
    <property type="match status" value="1"/>
</dbReference>